<proteinExistence type="predicted"/>
<reference evidence="1 2" key="1">
    <citation type="journal article" date="2019" name="Commun. Biol.">
        <title>The bagworm genome reveals a unique fibroin gene that provides high tensile strength.</title>
        <authorList>
            <person name="Kono N."/>
            <person name="Nakamura H."/>
            <person name="Ohtoshi R."/>
            <person name="Tomita M."/>
            <person name="Numata K."/>
            <person name="Arakawa K."/>
        </authorList>
    </citation>
    <scope>NUCLEOTIDE SEQUENCE [LARGE SCALE GENOMIC DNA]</scope>
</reference>
<protein>
    <submittedName>
        <fullName evidence="1">Uncharacterized protein</fullName>
    </submittedName>
</protein>
<evidence type="ECO:0000313" key="1">
    <source>
        <dbReference type="EMBL" id="GBP83756.1"/>
    </source>
</evidence>
<comment type="caution">
    <text evidence="1">The sequence shown here is derived from an EMBL/GenBank/DDBJ whole genome shotgun (WGS) entry which is preliminary data.</text>
</comment>
<organism evidence="1 2">
    <name type="scientific">Eumeta variegata</name>
    <name type="common">Bagworm moth</name>
    <name type="synonym">Eumeta japonica</name>
    <dbReference type="NCBI Taxonomy" id="151549"/>
    <lineage>
        <taxon>Eukaryota</taxon>
        <taxon>Metazoa</taxon>
        <taxon>Ecdysozoa</taxon>
        <taxon>Arthropoda</taxon>
        <taxon>Hexapoda</taxon>
        <taxon>Insecta</taxon>
        <taxon>Pterygota</taxon>
        <taxon>Neoptera</taxon>
        <taxon>Endopterygota</taxon>
        <taxon>Lepidoptera</taxon>
        <taxon>Glossata</taxon>
        <taxon>Ditrysia</taxon>
        <taxon>Tineoidea</taxon>
        <taxon>Psychidae</taxon>
        <taxon>Oiketicinae</taxon>
        <taxon>Eumeta</taxon>
    </lineage>
</organism>
<dbReference type="AlphaFoldDB" id="A0A4C1Z584"/>
<sequence>MNIKRDAGPSEVSSRFFLSPHTLGYRGAASPAKPMRPRRGVRLGRDLCLNHFNTERVNQDLQHIIGAKALLFDAPYLNVKEHPPNLTFARVARQAFSSHWISMDSVRCKPVDLIQRKGRRVCLCSKNLVAFEFLHKDEPVVVANSMASTGAPLNASFKTCLIKMEIESARNMR</sequence>
<gene>
    <name evidence="1" type="ORF">EVAR_65971_1</name>
</gene>
<keyword evidence="2" id="KW-1185">Reference proteome</keyword>
<dbReference type="EMBL" id="BGZK01001637">
    <property type="protein sequence ID" value="GBP83756.1"/>
    <property type="molecule type" value="Genomic_DNA"/>
</dbReference>
<evidence type="ECO:0000313" key="2">
    <source>
        <dbReference type="Proteomes" id="UP000299102"/>
    </source>
</evidence>
<dbReference type="Proteomes" id="UP000299102">
    <property type="component" value="Unassembled WGS sequence"/>
</dbReference>
<accession>A0A4C1Z584</accession>
<name>A0A4C1Z584_EUMVA</name>